<keyword evidence="2" id="KW-0067">ATP-binding</keyword>
<dbReference type="RefSeq" id="WP_073275968.1">
    <property type="nucleotide sequence ID" value="NZ_FRAC01000011.1"/>
</dbReference>
<keyword evidence="7" id="KW-1185">Reference proteome</keyword>
<dbReference type="AlphaFoldDB" id="A0A1M6RVL1"/>
<dbReference type="GO" id="GO:0005829">
    <property type="term" value="C:cytosol"/>
    <property type="evidence" value="ECO:0007669"/>
    <property type="project" value="TreeGrafter"/>
</dbReference>
<dbReference type="PANTHER" id="PTHR11361:SF152">
    <property type="entry name" value="DNA MISMATCH REPAIR PROTEIN"/>
    <property type="match status" value="1"/>
</dbReference>
<evidence type="ECO:0000259" key="5">
    <source>
        <dbReference type="SMART" id="SM00534"/>
    </source>
</evidence>
<dbReference type="InterPro" id="IPR000432">
    <property type="entry name" value="DNA_mismatch_repair_MutS_C"/>
</dbReference>
<dbReference type="SUPFAM" id="SSF48334">
    <property type="entry name" value="DNA repair protein MutS, domain III"/>
    <property type="match status" value="1"/>
</dbReference>
<dbReference type="OrthoDB" id="9802448at2"/>
<gene>
    <name evidence="6" type="ORF">SAMN02745136_02304</name>
</gene>
<keyword evidence="3" id="KW-0238">DNA-binding</keyword>
<dbReference type="Pfam" id="PF00488">
    <property type="entry name" value="MutS_V"/>
    <property type="match status" value="1"/>
</dbReference>
<dbReference type="InterPro" id="IPR027417">
    <property type="entry name" value="P-loop_NTPase"/>
</dbReference>
<keyword evidence="4" id="KW-1133">Transmembrane helix</keyword>
<dbReference type="PANTHER" id="PTHR11361">
    <property type="entry name" value="DNA MISMATCH REPAIR PROTEIN MUTS FAMILY MEMBER"/>
    <property type="match status" value="1"/>
</dbReference>
<keyword evidence="1" id="KW-0547">Nucleotide-binding</keyword>
<accession>A0A1M6RVL1</accession>
<name>A0A1M6RVL1_9FIRM</name>
<organism evidence="6 7">
    <name type="scientific">Anaerocolumna jejuensis DSM 15929</name>
    <dbReference type="NCBI Taxonomy" id="1121322"/>
    <lineage>
        <taxon>Bacteria</taxon>
        <taxon>Bacillati</taxon>
        <taxon>Bacillota</taxon>
        <taxon>Clostridia</taxon>
        <taxon>Lachnospirales</taxon>
        <taxon>Lachnospiraceae</taxon>
        <taxon>Anaerocolumna</taxon>
    </lineage>
</organism>
<dbReference type="EMBL" id="FRAC01000011">
    <property type="protein sequence ID" value="SHK36349.1"/>
    <property type="molecule type" value="Genomic_DNA"/>
</dbReference>
<dbReference type="InterPro" id="IPR036187">
    <property type="entry name" value="DNA_mismatch_repair_MutS_sf"/>
</dbReference>
<evidence type="ECO:0000256" key="2">
    <source>
        <dbReference type="ARBA" id="ARBA00022840"/>
    </source>
</evidence>
<proteinExistence type="predicted"/>
<keyword evidence="4" id="KW-0472">Membrane</keyword>
<dbReference type="SUPFAM" id="SSF52540">
    <property type="entry name" value="P-loop containing nucleoside triphosphate hydrolases"/>
    <property type="match status" value="1"/>
</dbReference>
<evidence type="ECO:0000256" key="4">
    <source>
        <dbReference type="SAM" id="Phobius"/>
    </source>
</evidence>
<dbReference type="GO" id="GO:0030983">
    <property type="term" value="F:mismatched DNA binding"/>
    <property type="evidence" value="ECO:0007669"/>
    <property type="project" value="InterPro"/>
</dbReference>
<evidence type="ECO:0000256" key="3">
    <source>
        <dbReference type="ARBA" id="ARBA00023125"/>
    </source>
</evidence>
<dbReference type="GO" id="GO:0005524">
    <property type="term" value="F:ATP binding"/>
    <property type="evidence" value="ECO:0007669"/>
    <property type="project" value="UniProtKB-KW"/>
</dbReference>
<feature type="transmembrane region" description="Helical" evidence="4">
    <location>
        <begin position="159"/>
        <end position="192"/>
    </location>
</feature>
<feature type="domain" description="DNA mismatch repair proteins mutS family" evidence="5">
    <location>
        <begin position="358"/>
        <end position="543"/>
    </location>
</feature>
<dbReference type="GO" id="GO:0140664">
    <property type="term" value="F:ATP-dependent DNA damage sensor activity"/>
    <property type="evidence" value="ECO:0007669"/>
    <property type="project" value="InterPro"/>
</dbReference>
<dbReference type="InterPro" id="IPR045076">
    <property type="entry name" value="MutS"/>
</dbReference>
<reference evidence="6 7" key="1">
    <citation type="submission" date="2016-11" db="EMBL/GenBank/DDBJ databases">
        <authorList>
            <person name="Jaros S."/>
            <person name="Januszkiewicz K."/>
            <person name="Wedrychowicz H."/>
        </authorList>
    </citation>
    <scope>NUCLEOTIDE SEQUENCE [LARGE SCALE GENOMIC DNA]</scope>
    <source>
        <strain evidence="6 7">DSM 15929</strain>
    </source>
</reference>
<sequence>MQIIGLILAILVVISISNARKNKLLKAALIQDFGKEKGKFNCESEIESIQYYFNSKRTCTDVDDVTWNDLDMNRLFNEMNTSITNVGAEYLYALLRKTENSQEILEERDKAIEAINNKDELRIGLQMILWKVGRSYNHSVYETLDKCRRINIGSVYPHLSVFIGFMASTLLLFYHVWLGVFAFAVCITLSVISYHITMRRMPEFNHWHLKCFAKMLKAARQIARIKDGEMNRYAEEMKDIRKCFKWVQLKSIFLTNNGVGLIADAADLVLDYIRILTHADIIILYSLSKTIKENFDEVERLYEIIGFLDSMISSASYKRQLPYFSKPVFCGEDKKILEIEGLYHPLLEQPVANSIKESRSIILTGSNASGKSTFLKAVAINAILAQSLFLSTSRYYQGSYFQVYTSMALTDNLAGKESYFIVEVKAIKRILERRDRERPALCCIDEVLRGTNTLERIAAASEILTELGGDNAICLAATHDIELAHMLEGLYSNYHFQERVEEDEITFDYKLYKGISASRNAIRLLKMMGYGDHIISRANKRLDNYLRSGIWDTSLENL</sequence>
<protein>
    <submittedName>
        <fullName evidence="6">MutS domain V</fullName>
    </submittedName>
</protein>
<dbReference type="SMART" id="SM00534">
    <property type="entry name" value="MUTSac"/>
    <property type="match status" value="1"/>
</dbReference>
<evidence type="ECO:0000256" key="1">
    <source>
        <dbReference type="ARBA" id="ARBA00022741"/>
    </source>
</evidence>
<dbReference type="Gene3D" id="3.40.50.300">
    <property type="entry name" value="P-loop containing nucleotide triphosphate hydrolases"/>
    <property type="match status" value="1"/>
</dbReference>
<dbReference type="STRING" id="1121322.SAMN02745136_02304"/>
<dbReference type="Proteomes" id="UP000184386">
    <property type="component" value="Unassembled WGS sequence"/>
</dbReference>
<dbReference type="GO" id="GO:0006298">
    <property type="term" value="P:mismatch repair"/>
    <property type="evidence" value="ECO:0007669"/>
    <property type="project" value="InterPro"/>
</dbReference>
<evidence type="ECO:0000313" key="6">
    <source>
        <dbReference type="EMBL" id="SHK36349.1"/>
    </source>
</evidence>
<keyword evidence="4" id="KW-0812">Transmembrane</keyword>
<evidence type="ECO:0000313" key="7">
    <source>
        <dbReference type="Proteomes" id="UP000184386"/>
    </source>
</evidence>